<dbReference type="Gene3D" id="3.10.450.50">
    <property type="match status" value="1"/>
</dbReference>
<organism evidence="2 3">
    <name type="scientific">Embleya hyalina</name>
    <dbReference type="NCBI Taxonomy" id="516124"/>
    <lineage>
        <taxon>Bacteria</taxon>
        <taxon>Bacillati</taxon>
        <taxon>Actinomycetota</taxon>
        <taxon>Actinomycetes</taxon>
        <taxon>Kitasatosporales</taxon>
        <taxon>Streptomycetaceae</taxon>
        <taxon>Embleya</taxon>
    </lineage>
</organism>
<reference evidence="2 3" key="1">
    <citation type="submission" date="2018-12" db="EMBL/GenBank/DDBJ databases">
        <title>Draft genome sequence of Embleya hyalina NBRC 13850T.</title>
        <authorList>
            <person name="Komaki H."/>
            <person name="Hosoyama A."/>
            <person name="Kimura A."/>
            <person name="Ichikawa N."/>
            <person name="Tamura T."/>
        </authorList>
    </citation>
    <scope>NUCLEOTIDE SEQUENCE [LARGE SCALE GENOMIC DNA]</scope>
    <source>
        <strain evidence="2 3">NBRC 13850</strain>
    </source>
</reference>
<dbReference type="CDD" id="cd00531">
    <property type="entry name" value="NTF2_like"/>
    <property type="match status" value="1"/>
</dbReference>
<comment type="caution">
    <text evidence="2">The sequence shown here is derived from an EMBL/GenBank/DDBJ whole genome shotgun (WGS) entry which is preliminary data.</text>
</comment>
<dbReference type="SUPFAM" id="SSF54427">
    <property type="entry name" value="NTF2-like"/>
    <property type="match status" value="1"/>
</dbReference>
<gene>
    <name evidence="2" type="ORF">EHYA_06540</name>
</gene>
<evidence type="ECO:0000313" key="3">
    <source>
        <dbReference type="Proteomes" id="UP000286931"/>
    </source>
</evidence>
<feature type="domain" description="SnoaL-like" evidence="1">
    <location>
        <begin position="28"/>
        <end position="153"/>
    </location>
</feature>
<evidence type="ECO:0000259" key="1">
    <source>
        <dbReference type="Pfam" id="PF13577"/>
    </source>
</evidence>
<protein>
    <recommendedName>
        <fullName evidence="1">SnoaL-like domain-containing protein</fullName>
    </recommendedName>
</protein>
<sequence length="198" mass="22333">MSPGRGDVCLPTVVSCVMDDFGGDVELRRLIDRQAIRDVVSRYCRGIDRMDLDAVRACYHPDATDEHGSFTGTVDEYLAWIGRLLPRYTSTMHLTGNHLVDFRDDTPDLARSETYGIAFHRSADPAPRGNLTTGFRYIDDFARRDGVWRIARRVATTEWVRVDDAAGWWPVPEGLRTGRRDRTDAVYAPFPADPDPSA</sequence>
<evidence type="ECO:0000313" key="2">
    <source>
        <dbReference type="EMBL" id="GCD98829.1"/>
    </source>
</evidence>
<dbReference type="AlphaFoldDB" id="A0A401YW77"/>
<dbReference type="Pfam" id="PF13577">
    <property type="entry name" value="SnoaL_4"/>
    <property type="match status" value="1"/>
</dbReference>
<dbReference type="InterPro" id="IPR037401">
    <property type="entry name" value="SnoaL-like"/>
</dbReference>
<proteinExistence type="predicted"/>
<dbReference type="EMBL" id="BIFH01000029">
    <property type="protein sequence ID" value="GCD98829.1"/>
    <property type="molecule type" value="Genomic_DNA"/>
</dbReference>
<name>A0A401YW77_9ACTN</name>
<keyword evidence="3" id="KW-1185">Reference proteome</keyword>
<dbReference type="Proteomes" id="UP000286931">
    <property type="component" value="Unassembled WGS sequence"/>
</dbReference>
<dbReference type="InterPro" id="IPR032710">
    <property type="entry name" value="NTF2-like_dom_sf"/>
</dbReference>
<accession>A0A401YW77</accession>